<keyword evidence="1" id="KW-0812">Transmembrane</keyword>
<sequence length="244" mass="26983">MSSRLTPSISITVRGIQHRLLWAGIIAPILFAAVIIIDGLFKSGYSAADEAISYLEVGVNGWIQQTNFIIFGLLLIVFTVGYILCMRPIVGRVWISIVGIFLVLSHLGWIIAGLFVPNPYLTPQNTVHAILHQLSPIIIFLFLAIASLVLGVKLVFTRRWRAYGWYCLIIGLLMTVFPIVSLVYLITPALVGNFVGNVNSRSPNDGWTNRIVLLVGPIAWYLISATVVMLHVDQKIETSKGLEV</sequence>
<keyword evidence="1" id="KW-1133">Transmembrane helix</keyword>
<keyword evidence="1" id="KW-0472">Membrane</keyword>
<dbReference type="RefSeq" id="WP_126583072.1">
    <property type="nucleotide sequence ID" value="NZ_BIFR01000002.1"/>
</dbReference>
<keyword evidence="3" id="KW-1185">Reference proteome</keyword>
<feature type="transmembrane region" description="Helical" evidence="1">
    <location>
        <begin position="211"/>
        <end position="232"/>
    </location>
</feature>
<feature type="transmembrane region" description="Helical" evidence="1">
    <location>
        <begin position="61"/>
        <end position="84"/>
    </location>
</feature>
<dbReference type="OrthoDB" id="161724at2"/>
<dbReference type="AlphaFoldDB" id="A0A402A9L1"/>
<reference evidence="3" key="1">
    <citation type="submission" date="2018-12" db="EMBL/GenBank/DDBJ databases">
        <title>Tengunoibacter tsumagoiensis gen. nov., sp. nov., Dictyobacter kobayashii sp. nov., D. alpinus sp. nov., and D. joshuensis sp. nov. and description of Dictyobacteraceae fam. nov. within the order Ktedonobacterales isolated from Tengu-no-mugimeshi.</title>
        <authorList>
            <person name="Wang C.M."/>
            <person name="Zheng Y."/>
            <person name="Sakai Y."/>
            <person name="Toyoda A."/>
            <person name="Minakuchi Y."/>
            <person name="Abe K."/>
            <person name="Yokota A."/>
            <person name="Yabe S."/>
        </authorList>
    </citation>
    <scope>NUCLEOTIDE SEQUENCE [LARGE SCALE GENOMIC DNA]</scope>
    <source>
        <strain evidence="3">Uno3</strain>
    </source>
</reference>
<dbReference type="InterPro" id="IPR009339">
    <property type="entry name" value="DUF998"/>
</dbReference>
<evidence type="ECO:0000256" key="1">
    <source>
        <dbReference type="SAM" id="Phobius"/>
    </source>
</evidence>
<dbReference type="EMBL" id="BIFR01000002">
    <property type="protein sequence ID" value="GCE15645.1"/>
    <property type="molecule type" value="Genomic_DNA"/>
</dbReference>
<name>A0A402A9L1_9CHLR</name>
<evidence type="ECO:0000313" key="2">
    <source>
        <dbReference type="EMBL" id="GCE15645.1"/>
    </source>
</evidence>
<proteinExistence type="predicted"/>
<feature type="transmembrane region" description="Helical" evidence="1">
    <location>
        <begin position="163"/>
        <end position="191"/>
    </location>
</feature>
<comment type="caution">
    <text evidence="2">The sequence shown here is derived from an EMBL/GenBank/DDBJ whole genome shotgun (WGS) entry which is preliminary data.</text>
</comment>
<dbReference type="Proteomes" id="UP000287352">
    <property type="component" value="Unassembled WGS sequence"/>
</dbReference>
<evidence type="ECO:0008006" key="4">
    <source>
        <dbReference type="Google" id="ProtNLM"/>
    </source>
</evidence>
<feature type="transmembrane region" description="Helical" evidence="1">
    <location>
        <begin position="20"/>
        <end position="41"/>
    </location>
</feature>
<feature type="transmembrane region" description="Helical" evidence="1">
    <location>
        <begin position="136"/>
        <end position="156"/>
    </location>
</feature>
<feature type="transmembrane region" description="Helical" evidence="1">
    <location>
        <begin position="93"/>
        <end position="116"/>
    </location>
</feature>
<evidence type="ECO:0000313" key="3">
    <source>
        <dbReference type="Proteomes" id="UP000287352"/>
    </source>
</evidence>
<protein>
    <recommendedName>
        <fullName evidence="4">DUF998 domain-containing protein</fullName>
    </recommendedName>
</protein>
<accession>A0A402A9L1</accession>
<gene>
    <name evidence="2" type="ORF">KTT_55040</name>
</gene>
<organism evidence="2 3">
    <name type="scientific">Tengunoibacter tsumagoiensis</name>
    <dbReference type="NCBI Taxonomy" id="2014871"/>
    <lineage>
        <taxon>Bacteria</taxon>
        <taxon>Bacillati</taxon>
        <taxon>Chloroflexota</taxon>
        <taxon>Ktedonobacteria</taxon>
        <taxon>Ktedonobacterales</taxon>
        <taxon>Dictyobacteraceae</taxon>
        <taxon>Tengunoibacter</taxon>
    </lineage>
</organism>
<dbReference type="Pfam" id="PF06197">
    <property type="entry name" value="DUF998"/>
    <property type="match status" value="1"/>
</dbReference>